<dbReference type="EMBL" id="LT906465">
    <property type="protein sequence ID" value="SNV35130.1"/>
    <property type="molecule type" value="Genomic_DNA"/>
</dbReference>
<protein>
    <submittedName>
        <fullName evidence="2">Transposase and inactivated derivatives</fullName>
    </submittedName>
</protein>
<dbReference type="PANTHER" id="PTHR33498:SF1">
    <property type="entry name" value="TRANSPOSASE FOR INSERTION SEQUENCE ELEMENT IS1557"/>
    <property type="match status" value="1"/>
</dbReference>
<reference evidence="2 3" key="1">
    <citation type="submission" date="2017-06" db="EMBL/GenBank/DDBJ databases">
        <authorList>
            <consortium name="Pathogen Informatics"/>
        </authorList>
    </citation>
    <scope>NUCLEOTIDE SEQUENCE [LARGE SCALE GENOMIC DNA]</scope>
    <source>
        <strain evidence="2 3">NCTC13490</strain>
    </source>
</reference>
<dbReference type="Proteomes" id="UP000215196">
    <property type="component" value="Chromosome 1"/>
</dbReference>
<evidence type="ECO:0000313" key="2">
    <source>
        <dbReference type="EMBL" id="SNV35130.1"/>
    </source>
</evidence>
<proteinExistence type="predicted"/>
<accession>A0A239WM10</accession>
<dbReference type="Pfam" id="PF01610">
    <property type="entry name" value="DDE_Tnp_ISL3"/>
    <property type="match status" value="1"/>
</dbReference>
<gene>
    <name evidence="2" type="ORF">SAMEA4412677_00395</name>
</gene>
<dbReference type="AlphaFoldDB" id="A0A239WM10"/>
<feature type="domain" description="Transposase IS204/IS1001/IS1096/IS1165 DDE" evidence="1">
    <location>
        <begin position="49"/>
        <end position="314"/>
    </location>
</feature>
<sequence length="320" mass="37440">METIGEMYGVNGKKFRRQYKKSISEFRNWEQKPHAEDWALFPENCTPSLSLDEVALSDGELYTIITSKEAKGRRHSIIAIIKGTQSETVIERVSKISKKLRKKVREVTLDMAGSMRLIAKRCFPNAVQVIDRFHVQKLAIEAVQELRIRHRWEAIELENDAIKKAKEEKMKMDIEVFENGDTRKQLLARSRYLLYKSREKWTGSQSTRAGILFTEYPDLHKAYELSDKLRKIYSQNIQKSVAMLKLAHWFKEVEDSGFRSFSTLTKTIMNHYSDILNYFDQRSTNAAAESFNAKIKNFRMQLRGVKDKAFFLFRLSKIFA</sequence>
<dbReference type="InterPro" id="IPR002560">
    <property type="entry name" value="Transposase_DDE"/>
</dbReference>
<dbReference type="KEGG" id="ctak:4412677_00395"/>
<keyword evidence="3" id="KW-1185">Reference proteome</keyword>
<evidence type="ECO:0000313" key="3">
    <source>
        <dbReference type="Proteomes" id="UP000215196"/>
    </source>
</evidence>
<name>A0A239WM10_9FLAO</name>
<dbReference type="InterPro" id="IPR047951">
    <property type="entry name" value="Transpos_ISL3"/>
</dbReference>
<dbReference type="PANTHER" id="PTHR33498">
    <property type="entry name" value="TRANSPOSASE FOR INSERTION SEQUENCE ELEMENT IS1557"/>
    <property type="match status" value="1"/>
</dbReference>
<evidence type="ECO:0000259" key="1">
    <source>
        <dbReference type="Pfam" id="PF01610"/>
    </source>
</evidence>
<organism evidence="2 3">
    <name type="scientific">Chryseobacterium taklimakanense</name>
    <dbReference type="NCBI Taxonomy" id="536441"/>
    <lineage>
        <taxon>Bacteria</taxon>
        <taxon>Pseudomonadati</taxon>
        <taxon>Bacteroidota</taxon>
        <taxon>Flavobacteriia</taxon>
        <taxon>Flavobacteriales</taxon>
        <taxon>Weeksellaceae</taxon>
        <taxon>Chryseobacterium group</taxon>
        <taxon>Chryseobacterium</taxon>
    </lineage>
</organism>